<feature type="non-terminal residue" evidence="1">
    <location>
        <position position="1"/>
    </location>
</feature>
<name>A0A371I9H9_MUCPR</name>
<evidence type="ECO:0000313" key="2">
    <source>
        <dbReference type="Proteomes" id="UP000257109"/>
    </source>
</evidence>
<proteinExistence type="predicted"/>
<gene>
    <name evidence="1" type="ORF">CR513_03594</name>
</gene>
<sequence length="131" mass="14524">MPYDWNIENPQVIEEYEQTGGNNASAGCGTRPTPKLIRTIGNRGSASTETRGASYATLCHLKRVEGGDRYGLEEIDLCLVLDVGLLADFKTTKVDKYKGSSYPRLHLAMYCRKMEHTFLTTRSSSIASRTA</sequence>
<dbReference type="EMBL" id="QJKJ01000594">
    <property type="protein sequence ID" value="RDY11710.1"/>
    <property type="molecule type" value="Genomic_DNA"/>
</dbReference>
<dbReference type="AlphaFoldDB" id="A0A371I9H9"/>
<keyword evidence="2" id="KW-1185">Reference proteome</keyword>
<evidence type="ECO:0000313" key="1">
    <source>
        <dbReference type="EMBL" id="RDY11710.1"/>
    </source>
</evidence>
<protein>
    <submittedName>
        <fullName evidence="1">Uncharacterized protein</fullName>
    </submittedName>
</protein>
<reference evidence="1" key="1">
    <citation type="submission" date="2018-05" db="EMBL/GenBank/DDBJ databases">
        <title>Draft genome of Mucuna pruriens seed.</title>
        <authorList>
            <person name="Nnadi N.E."/>
            <person name="Vos R."/>
            <person name="Hasami M.H."/>
            <person name="Devisetty U.K."/>
            <person name="Aguiy J.C."/>
        </authorList>
    </citation>
    <scope>NUCLEOTIDE SEQUENCE [LARGE SCALE GENOMIC DNA]</scope>
    <source>
        <strain evidence="1">JCA_2017</strain>
    </source>
</reference>
<comment type="caution">
    <text evidence="1">The sequence shown here is derived from an EMBL/GenBank/DDBJ whole genome shotgun (WGS) entry which is preliminary data.</text>
</comment>
<accession>A0A371I9H9</accession>
<organism evidence="1 2">
    <name type="scientific">Mucuna pruriens</name>
    <name type="common">Velvet bean</name>
    <name type="synonym">Dolichos pruriens</name>
    <dbReference type="NCBI Taxonomy" id="157652"/>
    <lineage>
        <taxon>Eukaryota</taxon>
        <taxon>Viridiplantae</taxon>
        <taxon>Streptophyta</taxon>
        <taxon>Embryophyta</taxon>
        <taxon>Tracheophyta</taxon>
        <taxon>Spermatophyta</taxon>
        <taxon>Magnoliopsida</taxon>
        <taxon>eudicotyledons</taxon>
        <taxon>Gunneridae</taxon>
        <taxon>Pentapetalae</taxon>
        <taxon>rosids</taxon>
        <taxon>fabids</taxon>
        <taxon>Fabales</taxon>
        <taxon>Fabaceae</taxon>
        <taxon>Papilionoideae</taxon>
        <taxon>50 kb inversion clade</taxon>
        <taxon>NPAAA clade</taxon>
        <taxon>indigoferoid/millettioid clade</taxon>
        <taxon>Phaseoleae</taxon>
        <taxon>Mucuna</taxon>
    </lineage>
</organism>
<dbReference type="Proteomes" id="UP000257109">
    <property type="component" value="Unassembled WGS sequence"/>
</dbReference>